<dbReference type="RefSeq" id="WP_306736427.1">
    <property type="nucleotide sequence ID" value="NZ_JANHAX010000004.1"/>
</dbReference>
<name>A0AAE4B6A9_9RHOB</name>
<comment type="subcellular location">
    <subcellularLocation>
        <location evidence="1">Cell envelope</location>
    </subcellularLocation>
</comment>
<keyword evidence="2 3" id="KW-0175">Coiled coil</keyword>
<dbReference type="Proteomes" id="UP001226762">
    <property type="component" value="Unassembled WGS sequence"/>
</dbReference>
<feature type="chain" id="PRO_5042000001" evidence="4">
    <location>
        <begin position="25"/>
        <end position="312"/>
    </location>
</feature>
<dbReference type="AlphaFoldDB" id="A0AAE4B6A9"/>
<dbReference type="PANTHER" id="PTHR32347">
    <property type="entry name" value="EFFLUX SYSTEM COMPONENT YKNX-RELATED"/>
    <property type="match status" value="1"/>
</dbReference>
<gene>
    <name evidence="5" type="ORF">NO357_14660</name>
</gene>
<comment type="caution">
    <text evidence="5">The sequence shown here is derived from an EMBL/GenBank/DDBJ whole genome shotgun (WGS) entry which is preliminary data.</text>
</comment>
<reference evidence="5" key="1">
    <citation type="submission" date="2022-07" db="EMBL/GenBank/DDBJ databases">
        <authorList>
            <person name="Otstavnykh N."/>
            <person name="Isaeva M."/>
            <person name="Bystritskaya E."/>
        </authorList>
    </citation>
    <scope>NUCLEOTIDE SEQUENCE</scope>
    <source>
        <strain evidence="5">KCTC 52189</strain>
    </source>
</reference>
<evidence type="ECO:0000256" key="3">
    <source>
        <dbReference type="SAM" id="Coils"/>
    </source>
</evidence>
<feature type="signal peptide" evidence="4">
    <location>
        <begin position="1"/>
        <end position="24"/>
    </location>
</feature>
<feature type="coiled-coil region" evidence="3">
    <location>
        <begin position="65"/>
        <end position="118"/>
    </location>
</feature>
<evidence type="ECO:0000313" key="5">
    <source>
        <dbReference type="EMBL" id="MDQ2091144.1"/>
    </source>
</evidence>
<evidence type="ECO:0000256" key="4">
    <source>
        <dbReference type="SAM" id="SignalP"/>
    </source>
</evidence>
<protein>
    <submittedName>
        <fullName evidence="5">HlyD family efflux transporter periplasmic adaptor subunit</fullName>
    </submittedName>
</protein>
<keyword evidence="6" id="KW-1185">Reference proteome</keyword>
<evidence type="ECO:0000256" key="1">
    <source>
        <dbReference type="ARBA" id="ARBA00004196"/>
    </source>
</evidence>
<evidence type="ECO:0000256" key="2">
    <source>
        <dbReference type="ARBA" id="ARBA00023054"/>
    </source>
</evidence>
<dbReference type="InterPro" id="IPR050465">
    <property type="entry name" value="UPF0194_transport"/>
</dbReference>
<dbReference type="EMBL" id="JANHAX010000004">
    <property type="protein sequence ID" value="MDQ2091144.1"/>
    <property type="molecule type" value="Genomic_DNA"/>
</dbReference>
<reference evidence="5" key="2">
    <citation type="submission" date="2023-02" db="EMBL/GenBank/DDBJ databases">
        <title>'Rhodoalgimonas zhirmunskyi' gen. nov., isolated from a red alga.</title>
        <authorList>
            <person name="Nedashkovskaya O.I."/>
            <person name="Otstavnykh N.Y."/>
            <person name="Bystritskaya E.P."/>
            <person name="Balabanova L.A."/>
            <person name="Isaeva M.P."/>
        </authorList>
    </citation>
    <scope>NUCLEOTIDE SEQUENCE</scope>
    <source>
        <strain evidence="5">KCTC 52189</strain>
    </source>
</reference>
<evidence type="ECO:0000313" key="6">
    <source>
        <dbReference type="Proteomes" id="UP001226762"/>
    </source>
</evidence>
<sequence>MSVLCSLPLIASLLSACAPPPPFATGYVEGDYTLIAPVETAQISAVRVVRGDRLEAGAVLVDMAREDAEIALAEADANLAGANSRLADLLEGKRPEEIEVIEANLASARLQAAEAARARDRAIQLADRGVLTDAQRDDAETAANVAAARVAQVAAELAVAKLPARPQAIAQARAAIAGAEAARKRAQWRLDQRRLTLPQPVTIVDVIRQEGEIAGPAAPVLSALADGAVKLRLYIPEPSYAKVAVGDLLAVGCDGCDPGISARISYISDEPEFTPPVIYSLENRQKLVYLIEARPEGEHALKPGQIVNVSLP</sequence>
<organism evidence="5 6">
    <name type="scientific">Marimonas arenosa</name>
    <dbReference type="NCBI Taxonomy" id="1795305"/>
    <lineage>
        <taxon>Bacteria</taxon>
        <taxon>Pseudomonadati</taxon>
        <taxon>Pseudomonadota</taxon>
        <taxon>Alphaproteobacteria</taxon>
        <taxon>Rhodobacterales</taxon>
        <taxon>Paracoccaceae</taxon>
        <taxon>Marimonas</taxon>
    </lineage>
</organism>
<keyword evidence="4" id="KW-0732">Signal</keyword>
<accession>A0AAE4B6A9</accession>
<dbReference type="GO" id="GO:0030313">
    <property type="term" value="C:cell envelope"/>
    <property type="evidence" value="ECO:0007669"/>
    <property type="project" value="UniProtKB-SubCell"/>
</dbReference>
<dbReference type="PANTHER" id="PTHR32347:SF23">
    <property type="entry name" value="BLL5650 PROTEIN"/>
    <property type="match status" value="1"/>
</dbReference>
<proteinExistence type="predicted"/>